<dbReference type="STRING" id="1123498.VR7878_02253"/>
<feature type="domain" description="Sulfotransferase" evidence="3">
    <location>
        <begin position="3"/>
        <end position="204"/>
    </location>
</feature>
<dbReference type="RefSeq" id="WP_077336225.1">
    <property type="nucleotide sequence ID" value="NZ_FULE01000031.1"/>
</dbReference>
<dbReference type="AlphaFoldDB" id="A0A1R4LLT7"/>
<dbReference type="EMBL" id="FULE01000031">
    <property type="protein sequence ID" value="SJN57337.1"/>
    <property type="molecule type" value="Genomic_DNA"/>
</dbReference>
<evidence type="ECO:0000313" key="5">
    <source>
        <dbReference type="Proteomes" id="UP000188276"/>
    </source>
</evidence>
<dbReference type="OrthoDB" id="9075305at2"/>
<gene>
    <name evidence="4" type="ORF">VR7878_02253</name>
</gene>
<dbReference type="Proteomes" id="UP000188276">
    <property type="component" value="Unassembled WGS sequence"/>
</dbReference>
<dbReference type="PANTHER" id="PTHR10605:SF56">
    <property type="entry name" value="BIFUNCTIONAL HEPARAN SULFATE N-DEACETYLASE_N-SULFOTRANSFERASE"/>
    <property type="match status" value="1"/>
</dbReference>
<keyword evidence="5" id="KW-1185">Reference proteome</keyword>
<protein>
    <submittedName>
        <fullName evidence="4">Sulfotransferase domain protein</fullName>
    </submittedName>
</protein>
<keyword evidence="1 4" id="KW-0808">Transferase</keyword>
<dbReference type="Gene3D" id="3.40.50.300">
    <property type="entry name" value="P-loop containing nucleotide triphosphate hydrolases"/>
    <property type="match status" value="1"/>
</dbReference>
<keyword evidence="2" id="KW-0325">Glycoprotein</keyword>
<reference evidence="5" key="1">
    <citation type="submission" date="2017-02" db="EMBL/GenBank/DDBJ databases">
        <authorList>
            <person name="Rodrigo-Torres L."/>
            <person name="Arahal R.D."/>
            <person name="Lucena T."/>
        </authorList>
    </citation>
    <scope>NUCLEOTIDE SEQUENCE [LARGE SCALE GENOMIC DNA]</scope>
    <source>
        <strain evidence="5">CECT 7878</strain>
    </source>
</reference>
<dbReference type="GO" id="GO:0008146">
    <property type="term" value="F:sulfotransferase activity"/>
    <property type="evidence" value="ECO:0007669"/>
    <property type="project" value="InterPro"/>
</dbReference>
<evidence type="ECO:0000256" key="1">
    <source>
        <dbReference type="ARBA" id="ARBA00022679"/>
    </source>
</evidence>
<dbReference type="SUPFAM" id="SSF52540">
    <property type="entry name" value="P-loop containing nucleoside triphosphate hydrolases"/>
    <property type="match status" value="1"/>
</dbReference>
<organism evidence="4 5">
    <name type="scientific">Vibrio ruber (strain DSM 16370 / JCM 11486 / BCRC 17186 / CECT 7878 / LMG 23124 / VR1)</name>
    <dbReference type="NCBI Taxonomy" id="1123498"/>
    <lineage>
        <taxon>Bacteria</taxon>
        <taxon>Pseudomonadati</taxon>
        <taxon>Pseudomonadota</taxon>
        <taxon>Gammaproteobacteria</taxon>
        <taxon>Vibrionales</taxon>
        <taxon>Vibrionaceae</taxon>
        <taxon>Vibrio</taxon>
    </lineage>
</organism>
<evidence type="ECO:0000313" key="4">
    <source>
        <dbReference type="EMBL" id="SJN57337.1"/>
    </source>
</evidence>
<evidence type="ECO:0000259" key="3">
    <source>
        <dbReference type="Pfam" id="PF00685"/>
    </source>
</evidence>
<dbReference type="InterPro" id="IPR000863">
    <property type="entry name" value="Sulfotransferase_dom"/>
</dbReference>
<evidence type="ECO:0000256" key="2">
    <source>
        <dbReference type="ARBA" id="ARBA00023180"/>
    </source>
</evidence>
<sequence length="299" mass="35227">MKIDFIVVGAAKSGTTSLFYYLNNHPDIFIPDVKECRFFSKLDKNFKGLGAEYYSNEGITDDNDYRNLFAGNEDKVCGDISNDYLYYSTRSIENIKKYVGTQVKIIIILRNPVERAFSSYMHHIREGWETLSFREALDHEEQRLADNWGWTYHFKRAGLYSQSVKEYIDNFDNVKIYTYEDLRNLDWLLNDICSFLNVDENVINVSSVEKFNESGRPRSKFIHDFSNGRGIFANIIKPIVKYLIPKSLINKAKRKISNVNLIRESIKSEDKNYLIYYYKNDIHKLETIIRKDLSNWLDK</sequence>
<dbReference type="Pfam" id="PF00685">
    <property type="entry name" value="Sulfotransfer_1"/>
    <property type="match status" value="1"/>
</dbReference>
<accession>A0A1R4LLT7</accession>
<dbReference type="InterPro" id="IPR037359">
    <property type="entry name" value="NST/OST"/>
</dbReference>
<dbReference type="InterPro" id="IPR027417">
    <property type="entry name" value="P-loop_NTPase"/>
</dbReference>
<dbReference type="PANTHER" id="PTHR10605">
    <property type="entry name" value="HEPARAN SULFATE SULFOTRANSFERASE"/>
    <property type="match status" value="1"/>
</dbReference>
<proteinExistence type="predicted"/>
<name>A0A1R4LLT7_VIBR1</name>